<dbReference type="EMBL" id="JAJIRN010000009">
    <property type="protein sequence ID" value="MCV2370442.1"/>
    <property type="molecule type" value="Genomic_DNA"/>
</dbReference>
<comment type="caution">
    <text evidence="3">The sequence shown here is derived from an EMBL/GenBank/DDBJ whole genome shotgun (WGS) entry which is preliminary data.</text>
</comment>
<gene>
    <name evidence="3" type="ORF">LNV07_20365</name>
</gene>
<evidence type="ECO:0000313" key="4">
    <source>
        <dbReference type="Proteomes" id="UP001209701"/>
    </source>
</evidence>
<evidence type="ECO:0000259" key="2">
    <source>
        <dbReference type="Pfam" id="PF11008"/>
    </source>
</evidence>
<keyword evidence="1" id="KW-0732">Signal</keyword>
<sequence>MDLNLKRIALPLMLAVSLLSGCASVQNAAPGQDMAVKRFEVAATQSRIYIYRNEFMGSLVGLDLEVDGKPAGTTKGKTFVVADVEAGEHQLVSKGENTHALTLMAKAGEPAFVWQEVKMGLLSAGSRLHSVDASTGRAGVLETSLVSSPLMAAPPSETRAETMPANMPAVVPAGTATFEPAAMAAAPDAAITPAKPAQAAPMAAAPAAPKLTSSRYDYEAERAAKERGCMGPGEVRPRAQLQSRSGIVEIFSVACAASSIQVRCEMGMCKALD</sequence>
<feature type="chain" id="PRO_5046585654" evidence="1">
    <location>
        <begin position="29"/>
        <end position="273"/>
    </location>
</feature>
<reference evidence="3 4" key="1">
    <citation type="submission" date="2021-11" db="EMBL/GenBank/DDBJ databases">
        <authorList>
            <person name="Liang Q."/>
            <person name="Mou H."/>
            <person name="Liu Z."/>
        </authorList>
    </citation>
    <scope>NUCLEOTIDE SEQUENCE [LARGE SCALE GENOMIC DNA]</scope>
    <source>
        <strain evidence="3 4">CHU3</strain>
    </source>
</reference>
<feature type="domain" description="DUF2846" evidence="2">
    <location>
        <begin position="43"/>
        <end position="120"/>
    </location>
</feature>
<dbReference type="RefSeq" id="WP_263573027.1">
    <property type="nucleotide sequence ID" value="NZ_JAJIRN010000009.1"/>
</dbReference>
<protein>
    <submittedName>
        <fullName evidence="3">DUF2846 domain-containing protein</fullName>
    </submittedName>
</protein>
<evidence type="ECO:0000256" key="1">
    <source>
        <dbReference type="SAM" id="SignalP"/>
    </source>
</evidence>
<accession>A0ABT2YK55</accession>
<proteinExistence type="predicted"/>
<keyword evidence="4" id="KW-1185">Reference proteome</keyword>
<dbReference type="Proteomes" id="UP001209701">
    <property type="component" value="Unassembled WGS sequence"/>
</dbReference>
<organism evidence="3 4">
    <name type="scientific">Roseateles oligotrophus</name>
    <dbReference type="NCBI Taxonomy" id="1769250"/>
    <lineage>
        <taxon>Bacteria</taxon>
        <taxon>Pseudomonadati</taxon>
        <taxon>Pseudomonadota</taxon>
        <taxon>Betaproteobacteria</taxon>
        <taxon>Burkholderiales</taxon>
        <taxon>Sphaerotilaceae</taxon>
        <taxon>Roseateles</taxon>
    </lineage>
</organism>
<dbReference type="PROSITE" id="PS51257">
    <property type="entry name" value="PROKAR_LIPOPROTEIN"/>
    <property type="match status" value="1"/>
</dbReference>
<feature type="signal peptide" evidence="1">
    <location>
        <begin position="1"/>
        <end position="28"/>
    </location>
</feature>
<dbReference type="InterPro" id="IPR022548">
    <property type="entry name" value="DUF2846"/>
</dbReference>
<name>A0ABT2YK55_9BURK</name>
<evidence type="ECO:0000313" key="3">
    <source>
        <dbReference type="EMBL" id="MCV2370442.1"/>
    </source>
</evidence>
<dbReference type="Pfam" id="PF11008">
    <property type="entry name" value="DUF2846"/>
    <property type="match status" value="1"/>
</dbReference>